<organism evidence="2 3">
    <name type="scientific">Vagococcus silagei</name>
    <dbReference type="NCBI Taxonomy" id="2508885"/>
    <lineage>
        <taxon>Bacteria</taxon>
        <taxon>Bacillati</taxon>
        <taxon>Bacillota</taxon>
        <taxon>Bacilli</taxon>
        <taxon>Lactobacillales</taxon>
        <taxon>Enterococcaceae</taxon>
        <taxon>Vagococcus</taxon>
    </lineage>
</organism>
<dbReference type="OrthoDB" id="9794382at2"/>
<dbReference type="InterPro" id="IPR039315">
    <property type="entry name" value="CheW"/>
</dbReference>
<evidence type="ECO:0000259" key="1">
    <source>
        <dbReference type="PROSITE" id="PS50851"/>
    </source>
</evidence>
<dbReference type="InterPro" id="IPR002545">
    <property type="entry name" value="CheW-lke_dom"/>
</dbReference>
<dbReference type="PANTHER" id="PTHR22617">
    <property type="entry name" value="CHEMOTAXIS SENSOR HISTIDINE KINASE-RELATED"/>
    <property type="match status" value="1"/>
</dbReference>
<sequence>MQLIVFVKEKKYYGIQTENVGEIIKKGKVFPVPQAPIWVEGLINLRGTVVTLVNFATFLAEETNEELENIIVLTKNTDKIGLLVEKIHGVFTVNPEDIQHIKKSEQNQNIEGLISIDGKMTNIINIMTIFSENEGFH</sequence>
<name>A0A4S3B6V3_9ENTE</name>
<dbReference type="SUPFAM" id="SSF50341">
    <property type="entry name" value="CheW-like"/>
    <property type="match status" value="1"/>
</dbReference>
<dbReference type="Gene3D" id="2.30.30.40">
    <property type="entry name" value="SH3 Domains"/>
    <property type="match status" value="1"/>
</dbReference>
<dbReference type="RefSeq" id="WP_136136779.1">
    <property type="nucleotide sequence ID" value="NZ_SDGV01000014.1"/>
</dbReference>
<dbReference type="Proteomes" id="UP000310506">
    <property type="component" value="Unassembled WGS sequence"/>
</dbReference>
<gene>
    <name evidence="2" type="ORF">ESZ54_06085</name>
</gene>
<dbReference type="EMBL" id="SDGV01000014">
    <property type="protein sequence ID" value="THB61316.1"/>
    <property type="molecule type" value="Genomic_DNA"/>
</dbReference>
<feature type="domain" description="CheW-like" evidence="1">
    <location>
        <begin position="1"/>
        <end position="135"/>
    </location>
</feature>
<accession>A0A4S3B6V3</accession>
<proteinExistence type="predicted"/>
<protein>
    <submittedName>
        <fullName evidence="2">Purine-binding chemotaxis protein CheW</fullName>
    </submittedName>
</protein>
<dbReference type="Gene3D" id="2.40.50.180">
    <property type="entry name" value="CheA-289, Domain 4"/>
    <property type="match status" value="1"/>
</dbReference>
<keyword evidence="3" id="KW-1185">Reference proteome</keyword>
<dbReference type="GO" id="GO:0007165">
    <property type="term" value="P:signal transduction"/>
    <property type="evidence" value="ECO:0007669"/>
    <property type="project" value="InterPro"/>
</dbReference>
<evidence type="ECO:0000313" key="2">
    <source>
        <dbReference type="EMBL" id="THB61316.1"/>
    </source>
</evidence>
<dbReference type="AlphaFoldDB" id="A0A4S3B6V3"/>
<dbReference type="PANTHER" id="PTHR22617:SF23">
    <property type="entry name" value="CHEMOTAXIS PROTEIN CHEW"/>
    <property type="match status" value="1"/>
</dbReference>
<reference evidence="2 3" key="1">
    <citation type="submission" date="2019-01" db="EMBL/GenBank/DDBJ databases">
        <title>Vagococcus silagei sp. nov. isolated from brewer's grain.</title>
        <authorList>
            <person name="Guu J.-R."/>
        </authorList>
    </citation>
    <scope>NUCLEOTIDE SEQUENCE [LARGE SCALE GENOMIC DNA]</scope>
    <source>
        <strain evidence="2 3">2B-2</strain>
    </source>
</reference>
<dbReference type="SMART" id="SM00260">
    <property type="entry name" value="CheW"/>
    <property type="match status" value="1"/>
</dbReference>
<dbReference type="Pfam" id="PF01584">
    <property type="entry name" value="CheW"/>
    <property type="match status" value="1"/>
</dbReference>
<comment type="caution">
    <text evidence="2">The sequence shown here is derived from an EMBL/GenBank/DDBJ whole genome shotgun (WGS) entry which is preliminary data.</text>
</comment>
<dbReference type="PROSITE" id="PS50851">
    <property type="entry name" value="CHEW"/>
    <property type="match status" value="1"/>
</dbReference>
<dbReference type="InterPro" id="IPR036061">
    <property type="entry name" value="CheW-like_dom_sf"/>
</dbReference>
<dbReference type="GO" id="GO:0006935">
    <property type="term" value="P:chemotaxis"/>
    <property type="evidence" value="ECO:0007669"/>
    <property type="project" value="InterPro"/>
</dbReference>
<dbReference type="GO" id="GO:0005829">
    <property type="term" value="C:cytosol"/>
    <property type="evidence" value="ECO:0007669"/>
    <property type="project" value="TreeGrafter"/>
</dbReference>
<evidence type="ECO:0000313" key="3">
    <source>
        <dbReference type="Proteomes" id="UP000310506"/>
    </source>
</evidence>